<dbReference type="RefSeq" id="WP_003470798.1">
    <property type="nucleotide sequence ID" value="NZ_APML01000046.1"/>
</dbReference>
<dbReference type="InterPro" id="IPR043504">
    <property type="entry name" value="Peptidase_S1_PA_chymotrypsin"/>
</dbReference>
<dbReference type="EMBL" id="APML01000046">
    <property type="protein sequence ID" value="ENH96370.1"/>
    <property type="molecule type" value="Genomic_DNA"/>
</dbReference>
<dbReference type="Pfam" id="PF13180">
    <property type="entry name" value="PDZ_2"/>
    <property type="match status" value="1"/>
</dbReference>
<keyword evidence="4" id="KW-1185">Reference proteome</keyword>
<dbReference type="Proteomes" id="UP000012283">
    <property type="component" value="Unassembled WGS sequence"/>
</dbReference>
<dbReference type="PATRIC" id="fig|1308866.3.peg.2234"/>
<accession>N4WPG0</accession>
<evidence type="ECO:0000256" key="1">
    <source>
        <dbReference type="ARBA" id="ARBA00010541"/>
    </source>
</evidence>
<proteinExistence type="inferred from homology"/>
<dbReference type="SMART" id="SM00228">
    <property type="entry name" value="PDZ"/>
    <property type="match status" value="1"/>
</dbReference>
<evidence type="ECO:0000259" key="2">
    <source>
        <dbReference type="SMART" id="SM00228"/>
    </source>
</evidence>
<gene>
    <name evidence="3" type="ORF">J416_11020</name>
</gene>
<dbReference type="eggNOG" id="COG0265">
    <property type="taxonomic scope" value="Bacteria"/>
</dbReference>
<dbReference type="PANTHER" id="PTHR22939">
    <property type="entry name" value="SERINE PROTEASE FAMILY S1C HTRA-RELATED"/>
    <property type="match status" value="1"/>
</dbReference>
<dbReference type="SUPFAM" id="SSF50156">
    <property type="entry name" value="PDZ domain-like"/>
    <property type="match status" value="1"/>
</dbReference>
<dbReference type="InterPro" id="IPR001478">
    <property type="entry name" value="PDZ"/>
</dbReference>
<dbReference type="AlphaFoldDB" id="N4WPG0"/>
<dbReference type="Gene3D" id="2.40.10.10">
    <property type="entry name" value="Trypsin-like serine proteases"/>
    <property type="match status" value="1"/>
</dbReference>
<evidence type="ECO:0000313" key="3">
    <source>
        <dbReference type="EMBL" id="ENH96370.1"/>
    </source>
</evidence>
<dbReference type="CDD" id="cd06781">
    <property type="entry name" value="cpPDZ_BsHtra-like"/>
    <property type="match status" value="1"/>
</dbReference>
<name>N4WPG0_9BACI</name>
<sequence>MKIALESVEGIGFAIPIDDAKPIIEQLETEGEVTRPFMGISAVNLSSVPERELQETLQLDENVENGIVVAQVEASSPAENAGLQQYDVITKISGTNISSMLELKKHLYNETEVGEQIEVTYYREGQEQTTSLTLSEQGNL</sequence>
<keyword evidence="3" id="KW-0378">Hydrolase</keyword>
<comment type="similarity">
    <text evidence="1">Belongs to the peptidase S1C family.</text>
</comment>
<evidence type="ECO:0000313" key="4">
    <source>
        <dbReference type="Proteomes" id="UP000012283"/>
    </source>
</evidence>
<dbReference type="PANTHER" id="PTHR22939:SF129">
    <property type="entry name" value="SERINE PROTEASE HTRA2, MITOCHONDRIAL"/>
    <property type="match status" value="1"/>
</dbReference>
<dbReference type="GO" id="GO:0006508">
    <property type="term" value="P:proteolysis"/>
    <property type="evidence" value="ECO:0007669"/>
    <property type="project" value="UniProtKB-KW"/>
</dbReference>
<protein>
    <submittedName>
        <fullName evidence="3">Serine protease</fullName>
    </submittedName>
</protein>
<organism evidence="3 4">
    <name type="scientific">Gracilibacillus halophilus YIM-C55.5</name>
    <dbReference type="NCBI Taxonomy" id="1308866"/>
    <lineage>
        <taxon>Bacteria</taxon>
        <taxon>Bacillati</taxon>
        <taxon>Bacillota</taxon>
        <taxon>Bacilli</taxon>
        <taxon>Bacillales</taxon>
        <taxon>Bacillaceae</taxon>
        <taxon>Gracilibacillus</taxon>
    </lineage>
</organism>
<feature type="domain" description="PDZ" evidence="2">
    <location>
        <begin position="36"/>
        <end position="125"/>
    </location>
</feature>
<comment type="caution">
    <text evidence="3">The sequence shown here is derived from an EMBL/GenBank/DDBJ whole genome shotgun (WGS) entry which is preliminary data.</text>
</comment>
<keyword evidence="3" id="KW-0645">Protease</keyword>
<dbReference type="InterPro" id="IPR036034">
    <property type="entry name" value="PDZ_sf"/>
</dbReference>
<dbReference type="Gene3D" id="2.30.42.10">
    <property type="match status" value="1"/>
</dbReference>
<dbReference type="GO" id="GO:0008233">
    <property type="term" value="F:peptidase activity"/>
    <property type="evidence" value="ECO:0007669"/>
    <property type="project" value="UniProtKB-KW"/>
</dbReference>
<dbReference type="STRING" id="1308866.J416_11020"/>
<reference evidence="3 4" key="1">
    <citation type="submission" date="2013-03" db="EMBL/GenBank/DDBJ databases">
        <title>Draft genome sequence of Gracibacillus halophilus YIM-C55.5, a moderately halophilic and thermophilic organism from the Xiaochaidamu salt lake.</title>
        <authorList>
            <person name="Sugumar T."/>
            <person name="Polireddy D.R."/>
            <person name="Antony A."/>
            <person name="Madhava Y.R."/>
            <person name="Sivakumar N."/>
        </authorList>
    </citation>
    <scope>NUCLEOTIDE SEQUENCE [LARGE SCALE GENOMIC DNA]</scope>
    <source>
        <strain evidence="3 4">YIM-C55.5</strain>
    </source>
</reference>